<protein>
    <recommendedName>
        <fullName evidence="2">Bacterioferritin</fullName>
    </recommendedName>
</protein>
<accession>A0A382R0F2</accession>
<reference evidence="1" key="1">
    <citation type="submission" date="2018-05" db="EMBL/GenBank/DDBJ databases">
        <authorList>
            <person name="Lanie J.A."/>
            <person name="Ng W.-L."/>
            <person name="Kazmierczak K.M."/>
            <person name="Andrzejewski T.M."/>
            <person name="Davidsen T.M."/>
            <person name="Wayne K.J."/>
            <person name="Tettelin H."/>
            <person name="Glass J.I."/>
            <person name="Rusch D."/>
            <person name="Podicherti R."/>
            <person name="Tsui H.-C.T."/>
            <person name="Winkler M.E."/>
        </authorList>
    </citation>
    <scope>NUCLEOTIDE SEQUENCE</scope>
</reference>
<dbReference type="SUPFAM" id="SSF47240">
    <property type="entry name" value="Ferritin-like"/>
    <property type="match status" value="1"/>
</dbReference>
<dbReference type="EMBL" id="UINC01118221">
    <property type="protein sequence ID" value="SVC91203.1"/>
    <property type="molecule type" value="Genomic_DNA"/>
</dbReference>
<proteinExistence type="predicted"/>
<dbReference type="InterPro" id="IPR009078">
    <property type="entry name" value="Ferritin-like_SF"/>
</dbReference>
<gene>
    <name evidence="1" type="ORF">METZ01_LOCUS344057</name>
</gene>
<dbReference type="AlphaFoldDB" id="A0A382R0F2"/>
<organism evidence="1">
    <name type="scientific">marine metagenome</name>
    <dbReference type="NCBI Taxonomy" id="408172"/>
    <lineage>
        <taxon>unclassified sequences</taxon>
        <taxon>metagenomes</taxon>
        <taxon>ecological metagenomes</taxon>
    </lineage>
</organism>
<evidence type="ECO:0008006" key="2">
    <source>
        <dbReference type="Google" id="ProtNLM"/>
    </source>
</evidence>
<name>A0A382R0F2_9ZZZZ</name>
<sequence>MKAIHPEIIQHLNQVLKKELTAVNQYFLHAKILATQEEQVHWPETQLDLIGKVGLHNYLHSQSE</sequence>
<dbReference type="Gene3D" id="1.20.1260.10">
    <property type="match status" value="2"/>
</dbReference>
<evidence type="ECO:0000313" key="1">
    <source>
        <dbReference type="EMBL" id="SVC91203.1"/>
    </source>
</evidence>
<dbReference type="InterPro" id="IPR012347">
    <property type="entry name" value="Ferritin-like"/>
</dbReference>